<comment type="catalytic activity">
    <reaction evidence="1">
        <text>a long-chain fatty acyl-CoA + 2 NADPH + 2 H(+) = a long-chain primary fatty alcohol + 2 NADP(+) + CoA</text>
        <dbReference type="Rhea" id="RHEA:52716"/>
        <dbReference type="ChEBI" id="CHEBI:15378"/>
        <dbReference type="ChEBI" id="CHEBI:57287"/>
        <dbReference type="ChEBI" id="CHEBI:57783"/>
        <dbReference type="ChEBI" id="CHEBI:58349"/>
        <dbReference type="ChEBI" id="CHEBI:77396"/>
        <dbReference type="ChEBI" id="CHEBI:83139"/>
        <dbReference type="EC" id="1.2.1.84"/>
    </reaction>
</comment>
<evidence type="ECO:0000256" key="1">
    <source>
        <dbReference type="RuleBase" id="RU363097"/>
    </source>
</evidence>
<dbReference type="Pfam" id="PF07993">
    <property type="entry name" value="NAD_binding_4"/>
    <property type="match status" value="1"/>
</dbReference>
<organism evidence="3 4">
    <name type="scientific">Linnemannia elongata AG-77</name>
    <dbReference type="NCBI Taxonomy" id="1314771"/>
    <lineage>
        <taxon>Eukaryota</taxon>
        <taxon>Fungi</taxon>
        <taxon>Fungi incertae sedis</taxon>
        <taxon>Mucoromycota</taxon>
        <taxon>Mortierellomycotina</taxon>
        <taxon>Mortierellomycetes</taxon>
        <taxon>Mortierellales</taxon>
        <taxon>Mortierellaceae</taxon>
        <taxon>Linnemannia</taxon>
    </lineage>
</organism>
<keyword evidence="1" id="KW-0443">Lipid metabolism</keyword>
<reference evidence="3 4" key="1">
    <citation type="submission" date="2016-05" db="EMBL/GenBank/DDBJ databases">
        <title>Genome sequencing reveals origins of a unique bacterial endosymbiosis in the earliest lineages of terrestrial Fungi.</title>
        <authorList>
            <consortium name="DOE Joint Genome Institute"/>
            <person name="Uehling J."/>
            <person name="Gryganskyi A."/>
            <person name="Hameed K."/>
            <person name="Tschaplinski T."/>
            <person name="Misztal P."/>
            <person name="Wu S."/>
            <person name="Desiro A."/>
            <person name="Vande Pol N."/>
            <person name="Du Z.-Y."/>
            <person name="Zienkiewicz A."/>
            <person name="Zienkiewicz K."/>
            <person name="Morin E."/>
            <person name="Tisserant E."/>
            <person name="Splivallo R."/>
            <person name="Hainaut M."/>
            <person name="Henrissat B."/>
            <person name="Ohm R."/>
            <person name="Kuo A."/>
            <person name="Yan J."/>
            <person name="Lipzen A."/>
            <person name="Nolan M."/>
            <person name="Labutti K."/>
            <person name="Barry K."/>
            <person name="Goldstein A."/>
            <person name="Labbe J."/>
            <person name="Schadt C."/>
            <person name="Tuskan G."/>
            <person name="Grigoriev I."/>
            <person name="Martin F."/>
            <person name="Vilgalys R."/>
            <person name="Bonito G."/>
        </authorList>
    </citation>
    <scope>NUCLEOTIDE SEQUENCE [LARGE SCALE GENOMIC DNA]</scope>
    <source>
        <strain evidence="3 4">AG-77</strain>
    </source>
</reference>
<dbReference type="Proteomes" id="UP000078512">
    <property type="component" value="Unassembled WGS sequence"/>
</dbReference>
<sequence length="615" mass="68311">MSTDPLRALEFFAQNNVLLLTGCTGFVGKVILEKVLRSLPQVKKIYVLVRGSSKGAAQGRVENEIFGSRIWETLRAQFPDEAQFRTEVMSKVVAIQGDMSIDRLGLSEEDRATIQKDTTVFINSAASITFDGPLKSAFNLNTKGPLRACEIMKEMPHLKAVVQISTSYVNAYLQPQHVDEKIYSHPFGNPEDVYKKIQAMSDDEINDYERDCVLKTYPNTYTFTKSLAEHLLQSRYSALQLPLVIVRPSVIGAAISEPVPSWVEGIGAFTGIFVATGLGVVQEWVADETKVVCMIPVDIFAKVTLMAAVAIAAGYLQTGSDVPIVQVGTSSHCPITFGQMFRPSLEYWRVARAPAGRISDDIRVHLYSVEDFPRRFQQRFRKELAHVAESEEGKRKYQKLLKRAWEIPASKGWATTSTWVFETKKAFEMDRMAPKELQTGLEKGVDWETYTKNYLLGTHEFVLGEEVDRSIAMDFKASTILLHRFFVALEGAGVAETPVNGFATAEVDVEGASVAETPVTRVVVVGGSIVALVKSSNVPEEVTSPTSCTLRFVRLATTPVWKSGPRLVQNLSSLCLRRSSSDVLRTYRLFVRMALLSSIAQYASVADFRSLRSNL</sequence>
<accession>A0A197JDJ6</accession>
<keyword evidence="4" id="KW-1185">Reference proteome</keyword>
<dbReference type="CDD" id="cd05236">
    <property type="entry name" value="FAR-N_SDR_e"/>
    <property type="match status" value="1"/>
</dbReference>
<dbReference type="GO" id="GO:0006629">
    <property type="term" value="P:lipid metabolic process"/>
    <property type="evidence" value="ECO:0007669"/>
    <property type="project" value="UniProtKB-KW"/>
</dbReference>
<dbReference type="EMBL" id="KV442127">
    <property type="protein sequence ID" value="OAQ23190.1"/>
    <property type="molecule type" value="Genomic_DNA"/>
</dbReference>
<evidence type="ECO:0000259" key="2">
    <source>
        <dbReference type="Pfam" id="PF07993"/>
    </source>
</evidence>
<dbReference type="STRING" id="1314771.A0A197JDJ6"/>
<keyword evidence="1" id="KW-0521">NADP</keyword>
<dbReference type="GO" id="GO:0080019">
    <property type="term" value="F:alcohol-forming very long-chain fatty acyl-CoA reductase activity"/>
    <property type="evidence" value="ECO:0007669"/>
    <property type="project" value="InterPro"/>
</dbReference>
<dbReference type="PROSITE" id="PS51257">
    <property type="entry name" value="PROKAR_LIPOPROTEIN"/>
    <property type="match status" value="1"/>
</dbReference>
<dbReference type="SUPFAM" id="SSF51735">
    <property type="entry name" value="NAD(P)-binding Rossmann-fold domains"/>
    <property type="match status" value="1"/>
</dbReference>
<dbReference type="InterPro" id="IPR026055">
    <property type="entry name" value="FAR"/>
</dbReference>
<dbReference type="EC" id="1.2.1.84" evidence="1"/>
<keyword evidence="1" id="KW-0560">Oxidoreductase</keyword>
<dbReference type="Gene3D" id="3.40.50.720">
    <property type="entry name" value="NAD(P)-binding Rossmann-like Domain"/>
    <property type="match status" value="1"/>
</dbReference>
<protein>
    <recommendedName>
        <fullName evidence="1">Fatty acyl-CoA reductase</fullName>
        <ecNumber evidence="1">1.2.1.84</ecNumber>
    </recommendedName>
</protein>
<evidence type="ECO:0000313" key="4">
    <source>
        <dbReference type="Proteomes" id="UP000078512"/>
    </source>
</evidence>
<comment type="function">
    <text evidence="1">Catalyzes the reduction of fatty acyl-CoA to fatty alcohols.</text>
</comment>
<gene>
    <name evidence="3" type="ORF">K457DRAFT_25334</name>
</gene>
<dbReference type="OrthoDB" id="429813at2759"/>
<feature type="domain" description="Thioester reductase (TE)" evidence="2">
    <location>
        <begin position="20"/>
        <end position="303"/>
    </location>
</feature>
<keyword evidence="1" id="KW-0444">Lipid biosynthesis</keyword>
<name>A0A197JDJ6_9FUNG</name>
<proteinExistence type="inferred from homology"/>
<dbReference type="PANTHER" id="PTHR11011">
    <property type="entry name" value="MALE STERILITY PROTEIN 2-RELATED"/>
    <property type="match status" value="1"/>
</dbReference>
<comment type="similarity">
    <text evidence="1">Belongs to the fatty acyl-CoA reductase family.</text>
</comment>
<dbReference type="AlphaFoldDB" id="A0A197JDJ6"/>
<evidence type="ECO:0000313" key="3">
    <source>
        <dbReference type="EMBL" id="OAQ23190.1"/>
    </source>
</evidence>
<dbReference type="InterPro" id="IPR013120">
    <property type="entry name" value="FAR_NAD-bd"/>
</dbReference>
<dbReference type="GO" id="GO:0102965">
    <property type="term" value="F:alcohol-forming long-chain fatty acyl-CoA reductase activity"/>
    <property type="evidence" value="ECO:0007669"/>
    <property type="project" value="UniProtKB-EC"/>
</dbReference>
<dbReference type="InterPro" id="IPR036291">
    <property type="entry name" value="NAD(P)-bd_dom_sf"/>
</dbReference>